<evidence type="ECO:0000256" key="1">
    <source>
        <dbReference type="RuleBase" id="RU004466"/>
    </source>
</evidence>
<dbReference type="KEGG" id="acae:HYG86_11100"/>
<dbReference type="InterPro" id="IPR000092">
    <property type="entry name" value="Polyprenyl_synt"/>
</dbReference>
<dbReference type="Gene3D" id="1.10.600.10">
    <property type="entry name" value="Farnesyl Diphosphate Synthase"/>
    <property type="match status" value="1"/>
</dbReference>
<protein>
    <submittedName>
        <fullName evidence="2">Polyprenyl synthetase family protein</fullName>
    </submittedName>
</protein>
<dbReference type="SUPFAM" id="SSF48576">
    <property type="entry name" value="Terpenoid synthases"/>
    <property type="match status" value="1"/>
</dbReference>
<sequence>MDTLADKVQSKVKEYVGHDLDLILEIYKEDKIMAKSFSIFTYLVAKGYGKDEIIAERIAEIMEAFFLATSIHDDIIDCEDKINEKLMDQKLNDRIVLGDYFFVELAVLMGKLTPHLKEDVRDKFLEYFTNEMLVVAKSQMIDQKMIKKKYSIQESLKQSEDRGGSWGRLVMGSVATACEANIKEVQLLTEAANNLFIALTILDDLQDLTDDIKNGIYSLAPSYYLDNHGDISLFNKVKDIKKIKKELQKNGAFKYTLETAKGYGAKASALLDQFLVDKEGMNWFQLKAFFGTIYKQLDALSDTTLVERF</sequence>
<evidence type="ECO:0000313" key="2">
    <source>
        <dbReference type="EMBL" id="QNO15269.1"/>
    </source>
</evidence>
<accession>A0A7G9W9A7</accession>
<organism evidence="2 3">
    <name type="scientific">Alkalicella caledoniensis</name>
    <dbReference type="NCBI Taxonomy" id="2731377"/>
    <lineage>
        <taxon>Bacteria</taxon>
        <taxon>Bacillati</taxon>
        <taxon>Bacillota</taxon>
        <taxon>Clostridia</taxon>
        <taxon>Eubacteriales</taxon>
        <taxon>Proteinivoracaceae</taxon>
        <taxon>Alkalicella</taxon>
    </lineage>
</organism>
<dbReference type="EMBL" id="CP058559">
    <property type="protein sequence ID" value="QNO15269.1"/>
    <property type="molecule type" value="Genomic_DNA"/>
</dbReference>
<comment type="similarity">
    <text evidence="1">Belongs to the FPP/GGPP synthase family.</text>
</comment>
<dbReference type="Proteomes" id="UP000516160">
    <property type="component" value="Chromosome"/>
</dbReference>
<name>A0A7G9W9A7_ALKCA</name>
<dbReference type="GO" id="GO:0004659">
    <property type="term" value="F:prenyltransferase activity"/>
    <property type="evidence" value="ECO:0007669"/>
    <property type="project" value="InterPro"/>
</dbReference>
<dbReference type="AlphaFoldDB" id="A0A7G9W9A7"/>
<dbReference type="InterPro" id="IPR008949">
    <property type="entry name" value="Isoprenoid_synthase_dom_sf"/>
</dbReference>
<reference evidence="2 3" key="1">
    <citation type="submission" date="2020-07" db="EMBL/GenBank/DDBJ databases">
        <title>Alkalicella. sp. LB2 genome.</title>
        <authorList>
            <person name="Postec A."/>
            <person name="Quemeneur M."/>
        </authorList>
    </citation>
    <scope>NUCLEOTIDE SEQUENCE [LARGE SCALE GENOMIC DNA]</scope>
    <source>
        <strain evidence="2 3">LB2</strain>
    </source>
</reference>
<keyword evidence="3" id="KW-1185">Reference proteome</keyword>
<dbReference type="RefSeq" id="WP_213165633.1">
    <property type="nucleotide sequence ID" value="NZ_CP058559.1"/>
</dbReference>
<proteinExistence type="inferred from homology"/>
<dbReference type="GO" id="GO:0008299">
    <property type="term" value="P:isoprenoid biosynthetic process"/>
    <property type="evidence" value="ECO:0007669"/>
    <property type="project" value="InterPro"/>
</dbReference>
<evidence type="ECO:0000313" key="3">
    <source>
        <dbReference type="Proteomes" id="UP000516160"/>
    </source>
</evidence>
<dbReference type="Pfam" id="PF00348">
    <property type="entry name" value="polyprenyl_synt"/>
    <property type="match status" value="1"/>
</dbReference>
<keyword evidence="1" id="KW-0808">Transferase</keyword>
<gene>
    <name evidence="2" type="ORF">HYG86_11100</name>
</gene>